<dbReference type="InterPro" id="IPR011006">
    <property type="entry name" value="CheY-like_superfamily"/>
</dbReference>
<dbReference type="Proteomes" id="UP000551353">
    <property type="component" value="Unassembled WGS sequence"/>
</dbReference>
<reference evidence="3 4" key="1">
    <citation type="submission" date="2020-08" db="EMBL/GenBank/DDBJ databases">
        <title>Genomic Encyclopedia of Type Strains, Phase IV (KMG-V): Genome sequencing to study the core and pangenomes of soil and plant-associated prokaryotes.</title>
        <authorList>
            <person name="Whitman W."/>
        </authorList>
    </citation>
    <scope>NUCLEOTIDE SEQUENCE [LARGE SCALE GENOMIC DNA]</scope>
    <source>
        <strain evidence="3 4">SEMIA 4087</strain>
    </source>
</reference>
<keyword evidence="4" id="KW-1185">Reference proteome</keyword>
<evidence type="ECO:0000259" key="2">
    <source>
        <dbReference type="PROSITE" id="PS50110"/>
    </source>
</evidence>
<dbReference type="EMBL" id="JACIFX010000012">
    <property type="protein sequence ID" value="MBB4232388.1"/>
    <property type="molecule type" value="Genomic_DNA"/>
</dbReference>
<organism evidence="3 4">
    <name type="scientific">Rhizobium mongolense</name>
    <dbReference type="NCBI Taxonomy" id="57676"/>
    <lineage>
        <taxon>Bacteria</taxon>
        <taxon>Pseudomonadati</taxon>
        <taxon>Pseudomonadota</taxon>
        <taxon>Alphaproteobacteria</taxon>
        <taxon>Hyphomicrobiales</taxon>
        <taxon>Rhizobiaceae</taxon>
        <taxon>Rhizobium/Agrobacterium group</taxon>
        <taxon>Rhizobium</taxon>
    </lineage>
</organism>
<comment type="caution">
    <text evidence="3">The sequence shown here is derived from an EMBL/GenBank/DDBJ whole genome shotgun (WGS) entry which is preliminary data.</text>
</comment>
<name>A0ABR6IWU6_9HYPH</name>
<protein>
    <submittedName>
        <fullName evidence="3">CheY-like chemotaxis protein</fullName>
    </submittedName>
</protein>
<dbReference type="InterPro" id="IPR001789">
    <property type="entry name" value="Sig_transdc_resp-reg_receiver"/>
</dbReference>
<evidence type="ECO:0000256" key="1">
    <source>
        <dbReference type="PROSITE-ProRule" id="PRU00169"/>
    </source>
</evidence>
<sequence length="53" mass="5774">MQPVTILLVDDDASVLQVFQHVPTDAGFEVHTVSDGRKAIHIIWAPPIRPGKG</sequence>
<accession>A0ABR6IWU6</accession>
<comment type="caution">
    <text evidence="1">Lacks conserved residue(s) required for the propagation of feature annotation.</text>
</comment>
<evidence type="ECO:0000313" key="3">
    <source>
        <dbReference type="EMBL" id="MBB4232388.1"/>
    </source>
</evidence>
<proteinExistence type="predicted"/>
<gene>
    <name evidence="3" type="ORF">GGD56_006284</name>
</gene>
<dbReference type="PROSITE" id="PS50110">
    <property type="entry name" value="RESPONSE_REGULATORY"/>
    <property type="match status" value="1"/>
</dbReference>
<evidence type="ECO:0000313" key="4">
    <source>
        <dbReference type="Proteomes" id="UP000551353"/>
    </source>
</evidence>
<feature type="domain" description="Response regulatory" evidence="2">
    <location>
        <begin position="5"/>
        <end position="53"/>
    </location>
</feature>
<dbReference type="SUPFAM" id="SSF52172">
    <property type="entry name" value="CheY-like"/>
    <property type="match status" value="1"/>
</dbReference>
<dbReference type="Gene3D" id="3.40.50.2300">
    <property type="match status" value="1"/>
</dbReference>